<dbReference type="Proteomes" id="UP000751190">
    <property type="component" value="Unassembled WGS sequence"/>
</dbReference>
<evidence type="ECO:0000256" key="1">
    <source>
        <dbReference type="SAM" id="Coils"/>
    </source>
</evidence>
<organism evidence="2 3">
    <name type="scientific">Diacronema lutheri</name>
    <name type="common">Unicellular marine alga</name>
    <name type="synonym">Monochrysis lutheri</name>
    <dbReference type="NCBI Taxonomy" id="2081491"/>
    <lineage>
        <taxon>Eukaryota</taxon>
        <taxon>Haptista</taxon>
        <taxon>Haptophyta</taxon>
        <taxon>Pavlovophyceae</taxon>
        <taxon>Pavlovales</taxon>
        <taxon>Pavlovaceae</taxon>
        <taxon>Diacronema</taxon>
    </lineage>
</organism>
<accession>A0A8J6C953</accession>
<keyword evidence="3" id="KW-1185">Reference proteome</keyword>
<dbReference type="AlphaFoldDB" id="A0A8J6C953"/>
<proteinExistence type="predicted"/>
<protein>
    <submittedName>
        <fullName evidence="2">Uncharacterized protein</fullName>
    </submittedName>
</protein>
<keyword evidence="1" id="KW-0175">Coiled coil</keyword>
<dbReference type="EMBL" id="JAGTXO010000027">
    <property type="protein sequence ID" value="KAG8461225.1"/>
    <property type="molecule type" value="Genomic_DNA"/>
</dbReference>
<gene>
    <name evidence="2" type="ORF">KFE25_002414</name>
</gene>
<evidence type="ECO:0000313" key="2">
    <source>
        <dbReference type="EMBL" id="KAG8461225.1"/>
    </source>
</evidence>
<comment type="caution">
    <text evidence="2">The sequence shown here is derived from an EMBL/GenBank/DDBJ whole genome shotgun (WGS) entry which is preliminary data.</text>
</comment>
<evidence type="ECO:0000313" key="3">
    <source>
        <dbReference type="Proteomes" id="UP000751190"/>
    </source>
</evidence>
<sequence>MSFTAVTTEDISEEYRAELVRVQQTRTLSEEAGEFRSYLVQQGVVEEVVKVLLGLLAADEGARPDNGRAFLNAYFDTKQLDPFVAASPKIDIDQLLELNESLRAEHEQLQSDVRELSDIWTGLQLDKWGPQLRALARAFGGKDGDETTPFDAQALLSAAQTAALAAAAAADLPAPAFKGVPLPQDAPSPEPVECPAKVLHAWAISEFVDVPPGKPGWGPSSLEVFVRAVLPDFFAPDGGAAEGAGDGKGPSGVAHAAGAQPNAAVFAAETEAAAMRAARLLARARAASGKAESEGE</sequence>
<reference evidence="2" key="1">
    <citation type="submission" date="2021-05" db="EMBL/GenBank/DDBJ databases">
        <title>The genome of the haptophyte Pavlova lutheri (Diacronema luteri, Pavlovales) - a model for lipid biosynthesis in eukaryotic algae.</title>
        <authorList>
            <person name="Hulatt C.J."/>
            <person name="Posewitz M.C."/>
        </authorList>
    </citation>
    <scope>NUCLEOTIDE SEQUENCE</scope>
    <source>
        <strain evidence="2">NIVA-4/92</strain>
    </source>
</reference>
<dbReference type="OrthoDB" id="10670580at2759"/>
<name>A0A8J6C953_DIALT</name>
<feature type="coiled-coil region" evidence="1">
    <location>
        <begin position="92"/>
        <end position="119"/>
    </location>
</feature>